<dbReference type="InterPro" id="IPR005500">
    <property type="entry name" value="DUF309"/>
</dbReference>
<keyword evidence="2" id="KW-1185">Reference proteome</keyword>
<accession>A0A5A9XTJ4</accession>
<dbReference type="AlphaFoldDB" id="A0A5A9XTJ4"/>
<sequence length="133" mass="15020">MRCCKDSPSRQLLEAVRQFNTRDWYECHETLEDLWVGEEGEARYFYQGVLQVSVALHHWRNGNFGGAVTLLEGGAAYLRRVPAVCQWVDVAAFIAAADRVREALIQLGKERMASLDPSLIPVLRVVSLPDDCK</sequence>
<gene>
    <name evidence="1" type="ORF">ET418_02440</name>
</gene>
<dbReference type="Pfam" id="PF03745">
    <property type="entry name" value="DUF309"/>
    <property type="match status" value="1"/>
</dbReference>
<comment type="caution">
    <text evidence="1">The sequence shown here is derived from an EMBL/GenBank/DDBJ whole genome shotgun (WGS) entry which is preliminary data.</text>
</comment>
<evidence type="ECO:0000313" key="1">
    <source>
        <dbReference type="EMBL" id="KAA0895399.1"/>
    </source>
</evidence>
<dbReference type="RefSeq" id="WP_149305979.1">
    <property type="nucleotide sequence ID" value="NZ_SRSD01000001.1"/>
</dbReference>
<proteinExistence type="predicted"/>
<protein>
    <submittedName>
        <fullName evidence="1">DUF309 domain-containing protein</fullName>
    </submittedName>
</protein>
<dbReference type="PANTHER" id="PTHR34796:SF1">
    <property type="entry name" value="EXPRESSED PROTEIN"/>
    <property type="match status" value="1"/>
</dbReference>
<dbReference type="OrthoDB" id="9799942at2"/>
<evidence type="ECO:0000313" key="2">
    <source>
        <dbReference type="Proteomes" id="UP000324298"/>
    </source>
</evidence>
<dbReference type="Gene3D" id="1.10.3450.10">
    <property type="entry name" value="TTHA0068-like"/>
    <property type="match status" value="1"/>
</dbReference>
<dbReference type="PANTHER" id="PTHR34796">
    <property type="entry name" value="EXPRESSED PROTEIN"/>
    <property type="match status" value="1"/>
</dbReference>
<dbReference type="Proteomes" id="UP000324298">
    <property type="component" value="Unassembled WGS sequence"/>
</dbReference>
<dbReference type="EMBL" id="SRSD01000001">
    <property type="protein sequence ID" value="KAA0895399.1"/>
    <property type="molecule type" value="Genomic_DNA"/>
</dbReference>
<dbReference type="SUPFAM" id="SSF140663">
    <property type="entry name" value="TTHA0068-like"/>
    <property type="match status" value="1"/>
</dbReference>
<organism evidence="1 2">
    <name type="scientific">Oryzomonas rubra</name>
    <dbReference type="NCBI Taxonomy" id="2509454"/>
    <lineage>
        <taxon>Bacteria</taxon>
        <taxon>Pseudomonadati</taxon>
        <taxon>Thermodesulfobacteriota</taxon>
        <taxon>Desulfuromonadia</taxon>
        <taxon>Geobacterales</taxon>
        <taxon>Geobacteraceae</taxon>
        <taxon>Oryzomonas</taxon>
    </lineage>
</organism>
<name>A0A5A9XTJ4_9BACT</name>
<dbReference type="InterPro" id="IPR023203">
    <property type="entry name" value="TTHA0068_sf"/>
</dbReference>
<reference evidence="1 2" key="1">
    <citation type="submission" date="2019-04" db="EMBL/GenBank/DDBJ databases">
        <title>Geobacter ruber sp. nov., ferric-reducing bacteria isolated from paddy soil.</title>
        <authorList>
            <person name="Xu Z."/>
            <person name="Masuda Y."/>
            <person name="Itoh H."/>
            <person name="Senoo K."/>
        </authorList>
    </citation>
    <scope>NUCLEOTIDE SEQUENCE [LARGE SCALE GENOMIC DNA]</scope>
    <source>
        <strain evidence="1 2">Red88</strain>
    </source>
</reference>